<evidence type="ECO:0000313" key="10">
    <source>
        <dbReference type="Proteomes" id="UP000637002"/>
    </source>
</evidence>
<accession>A0A916UUE1</accession>
<dbReference type="Pfam" id="PF02913">
    <property type="entry name" value="FAD-oxidase_C"/>
    <property type="match status" value="1"/>
</dbReference>
<keyword evidence="3" id="KW-0285">Flavoprotein</keyword>
<dbReference type="InterPro" id="IPR004113">
    <property type="entry name" value="FAD-bd_oxidored_4_C"/>
</dbReference>
<dbReference type="GO" id="GO:1903457">
    <property type="term" value="P:lactate catabolic process"/>
    <property type="evidence" value="ECO:0007669"/>
    <property type="project" value="TreeGrafter"/>
</dbReference>
<evidence type="ECO:0000256" key="7">
    <source>
        <dbReference type="ARBA" id="ARBA00038897"/>
    </source>
</evidence>
<evidence type="ECO:0000256" key="5">
    <source>
        <dbReference type="ARBA" id="ARBA00022946"/>
    </source>
</evidence>
<dbReference type="EMBL" id="BMGG01000010">
    <property type="protein sequence ID" value="GGC87217.1"/>
    <property type="molecule type" value="Genomic_DNA"/>
</dbReference>
<reference evidence="9" key="2">
    <citation type="submission" date="2020-09" db="EMBL/GenBank/DDBJ databases">
        <authorList>
            <person name="Sun Q."/>
            <person name="Zhou Y."/>
        </authorList>
    </citation>
    <scope>NUCLEOTIDE SEQUENCE</scope>
    <source>
        <strain evidence="9">CGMCC 1.12919</strain>
    </source>
</reference>
<dbReference type="GO" id="GO:0071949">
    <property type="term" value="F:FAD binding"/>
    <property type="evidence" value="ECO:0007669"/>
    <property type="project" value="InterPro"/>
</dbReference>
<dbReference type="FunFam" id="3.30.70.2740:FF:000001">
    <property type="entry name" value="D-lactate dehydrogenase mitochondrial"/>
    <property type="match status" value="1"/>
</dbReference>
<evidence type="ECO:0000256" key="4">
    <source>
        <dbReference type="ARBA" id="ARBA00022827"/>
    </source>
</evidence>
<dbReference type="Gene3D" id="3.30.70.2740">
    <property type="match status" value="1"/>
</dbReference>
<dbReference type="EC" id="1.1.2.4" evidence="7"/>
<comment type="cofactor">
    <cofactor evidence="1">
        <name>FAD</name>
        <dbReference type="ChEBI" id="CHEBI:57692"/>
    </cofactor>
</comment>
<dbReference type="RefSeq" id="WP_188612042.1">
    <property type="nucleotide sequence ID" value="NZ_BMGG01000010.1"/>
</dbReference>
<protein>
    <recommendedName>
        <fullName evidence="7">D-lactate dehydrogenase (cytochrome)</fullName>
        <ecNumber evidence="7">1.1.2.4</ecNumber>
    </recommendedName>
</protein>
<keyword evidence="10" id="KW-1185">Reference proteome</keyword>
<dbReference type="SUPFAM" id="SSF55103">
    <property type="entry name" value="FAD-linked oxidases, C-terminal domain"/>
    <property type="match status" value="1"/>
</dbReference>
<dbReference type="InterPro" id="IPR036318">
    <property type="entry name" value="FAD-bd_PCMH-like_sf"/>
</dbReference>
<keyword evidence="6" id="KW-0560">Oxidoreductase</keyword>
<dbReference type="InterPro" id="IPR016171">
    <property type="entry name" value="Vanillyl_alc_oxidase_C-sub2"/>
</dbReference>
<dbReference type="Proteomes" id="UP000637002">
    <property type="component" value="Unassembled WGS sequence"/>
</dbReference>
<evidence type="ECO:0000256" key="6">
    <source>
        <dbReference type="ARBA" id="ARBA00023002"/>
    </source>
</evidence>
<dbReference type="FunFam" id="1.10.45.10:FF:000001">
    <property type="entry name" value="D-lactate dehydrogenase mitochondrial"/>
    <property type="match status" value="1"/>
</dbReference>
<dbReference type="Gene3D" id="3.30.465.10">
    <property type="match status" value="1"/>
</dbReference>
<evidence type="ECO:0000256" key="2">
    <source>
        <dbReference type="ARBA" id="ARBA00008000"/>
    </source>
</evidence>
<gene>
    <name evidence="9" type="ORF">GCM10010994_51440</name>
</gene>
<evidence type="ECO:0000256" key="1">
    <source>
        <dbReference type="ARBA" id="ARBA00001974"/>
    </source>
</evidence>
<dbReference type="PROSITE" id="PS51387">
    <property type="entry name" value="FAD_PCMH"/>
    <property type="match status" value="1"/>
</dbReference>
<dbReference type="Gene3D" id="1.10.45.10">
    <property type="entry name" value="Vanillyl-alcohol Oxidase, Chain A, domain 4"/>
    <property type="match status" value="1"/>
</dbReference>
<dbReference type="SUPFAM" id="SSF56176">
    <property type="entry name" value="FAD-binding/transporter-associated domain-like"/>
    <property type="match status" value="1"/>
</dbReference>
<dbReference type="AlphaFoldDB" id="A0A916UUE1"/>
<sequence length="465" mass="49012">MNGAAPAALAQLAERFGDTLSTAMAVRRHHAEGVTWHATRPPDAVLFATSTRDVSDALTICHTHRCPVIPFGTGTSTEGQISAERGGLTIDLSRMTQVLRISPDDLDCTVEAGITRKALNAALRDTGLFFPIDPGADASLGGMASTRASGTNAVRYGTMRDVVMSLTVVLANGDVIETGSRARKSAAGYDLTRLFVGAEGTLGVITEVTLRLAPIPEHIGAAVCTFPSVDAAVSAVVAAIQSAIPVARAELLDALQISACNRYSKLQLAERPTLFLEFHGTPAGVDEQVSRMGTIAAEHGGGAFQWATAAEERSRLWQARHDVWWAALALRPGAKGLPTDICVPISELPRVIAETGRDVTELGLIAPLCGHVGDGNFHLCVLADPADDDERGRIAELGRRMVARAHAVGGTCTGEHGIGTGKMKDLVAERGPAMATLAALKRALDPRGIMNPGKVLRVDAYRPYD</sequence>
<proteinExistence type="inferred from homology"/>
<dbReference type="GO" id="GO:0004458">
    <property type="term" value="F:D-lactate dehydrogenase (cytochrome) activity"/>
    <property type="evidence" value="ECO:0007669"/>
    <property type="project" value="UniProtKB-EC"/>
</dbReference>
<reference evidence="9" key="1">
    <citation type="journal article" date="2014" name="Int. J. Syst. Evol. Microbiol.">
        <title>Complete genome sequence of Corynebacterium casei LMG S-19264T (=DSM 44701T), isolated from a smear-ripened cheese.</title>
        <authorList>
            <consortium name="US DOE Joint Genome Institute (JGI-PGF)"/>
            <person name="Walter F."/>
            <person name="Albersmeier A."/>
            <person name="Kalinowski J."/>
            <person name="Ruckert C."/>
        </authorList>
    </citation>
    <scope>NUCLEOTIDE SEQUENCE</scope>
    <source>
        <strain evidence="9">CGMCC 1.12919</strain>
    </source>
</reference>
<evidence type="ECO:0000256" key="3">
    <source>
        <dbReference type="ARBA" id="ARBA00022630"/>
    </source>
</evidence>
<evidence type="ECO:0000313" key="9">
    <source>
        <dbReference type="EMBL" id="GGC87217.1"/>
    </source>
</evidence>
<dbReference type="InterPro" id="IPR016164">
    <property type="entry name" value="FAD-linked_Oxase-like_C"/>
</dbReference>
<keyword evidence="5" id="KW-0809">Transit peptide</keyword>
<dbReference type="FunFam" id="3.30.465.10:FF:000016">
    <property type="entry name" value="probable D-lactate dehydrogenase, mitochondrial"/>
    <property type="match status" value="1"/>
</dbReference>
<evidence type="ECO:0000259" key="8">
    <source>
        <dbReference type="PROSITE" id="PS51387"/>
    </source>
</evidence>
<organism evidence="9 10">
    <name type="scientific">Chelatococcus reniformis</name>
    <dbReference type="NCBI Taxonomy" id="1494448"/>
    <lineage>
        <taxon>Bacteria</taxon>
        <taxon>Pseudomonadati</taxon>
        <taxon>Pseudomonadota</taxon>
        <taxon>Alphaproteobacteria</taxon>
        <taxon>Hyphomicrobiales</taxon>
        <taxon>Chelatococcaceae</taxon>
        <taxon>Chelatococcus</taxon>
    </lineage>
</organism>
<dbReference type="Pfam" id="PF01565">
    <property type="entry name" value="FAD_binding_4"/>
    <property type="match status" value="1"/>
</dbReference>
<comment type="similarity">
    <text evidence="2">Belongs to the FAD-binding oxidoreductase/transferase type 4 family.</text>
</comment>
<feature type="domain" description="FAD-binding PCMH-type" evidence="8">
    <location>
        <begin position="38"/>
        <end position="215"/>
    </location>
</feature>
<dbReference type="PANTHER" id="PTHR11748:SF111">
    <property type="entry name" value="D-LACTATE DEHYDROGENASE, MITOCHONDRIAL-RELATED"/>
    <property type="match status" value="1"/>
</dbReference>
<dbReference type="GO" id="GO:0008720">
    <property type="term" value="F:D-lactate dehydrogenase (NAD+) activity"/>
    <property type="evidence" value="ECO:0007669"/>
    <property type="project" value="TreeGrafter"/>
</dbReference>
<keyword evidence="4" id="KW-0274">FAD</keyword>
<dbReference type="InterPro" id="IPR016169">
    <property type="entry name" value="FAD-bd_PCMH_sub2"/>
</dbReference>
<dbReference type="PANTHER" id="PTHR11748">
    <property type="entry name" value="D-LACTATE DEHYDROGENASE"/>
    <property type="match status" value="1"/>
</dbReference>
<dbReference type="InterPro" id="IPR006094">
    <property type="entry name" value="Oxid_FAD_bind_N"/>
</dbReference>
<dbReference type="InterPro" id="IPR016166">
    <property type="entry name" value="FAD-bd_PCMH"/>
</dbReference>
<comment type="caution">
    <text evidence="9">The sequence shown here is derived from an EMBL/GenBank/DDBJ whole genome shotgun (WGS) entry which is preliminary data.</text>
</comment>
<name>A0A916UUE1_9HYPH</name>